<evidence type="ECO:0000313" key="4">
    <source>
        <dbReference type="EMBL" id="NIY62550.1"/>
    </source>
</evidence>
<keyword evidence="2" id="KW-0812">Transmembrane</keyword>
<proteinExistence type="predicted"/>
<dbReference type="EMBL" id="JAALLH010000001">
    <property type="protein sequence ID" value="NIY62550.1"/>
    <property type="molecule type" value="Genomic_DNA"/>
</dbReference>
<organism evidence="4 5">
    <name type="scientific">Streptomyces malaysiensis</name>
    <dbReference type="NCBI Taxonomy" id="92644"/>
    <lineage>
        <taxon>Bacteria</taxon>
        <taxon>Bacillati</taxon>
        <taxon>Actinomycetota</taxon>
        <taxon>Actinomycetes</taxon>
        <taxon>Kitasatosporales</taxon>
        <taxon>Streptomycetaceae</taxon>
        <taxon>Streptomyces</taxon>
        <taxon>Streptomyces violaceusniger group</taxon>
    </lineage>
</organism>
<feature type="chain" id="PRO_5030944511" description="Secreted protein" evidence="3">
    <location>
        <begin position="35"/>
        <end position="152"/>
    </location>
</feature>
<comment type="caution">
    <text evidence="4">The sequence shown here is derived from an EMBL/GenBank/DDBJ whole genome shotgun (WGS) entry which is preliminary data.</text>
</comment>
<protein>
    <recommendedName>
        <fullName evidence="6">Secreted protein</fullName>
    </recommendedName>
</protein>
<sequence length="152" mass="15432">MDTVYARGRAAARLLAVCAVLLGLFLMHGAPATAASGCHGTMPASAPVEHAGQTAGGHHGDSHHGDTAMVAAGSVAPHAAPQEVSAEHGAQCVATPTRDRLLLPVWALVAVAVVAFSVEWPTGRDRAAGEAGRRGPPGGGRELLLRVCVARR</sequence>
<feature type="region of interest" description="Disordered" evidence="1">
    <location>
        <begin position="45"/>
        <end position="64"/>
    </location>
</feature>
<evidence type="ECO:0000256" key="1">
    <source>
        <dbReference type="SAM" id="MobiDB-lite"/>
    </source>
</evidence>
<keyword evidence="3" id="KW-0732">Signal</keyword>
<name>A0A7X5WWY6_STRMQ</name>
<gene>
    <name evidence="4" type="ORF">SMALB_0468</name>
</gene>
<dbReference type="Proteomes" id="UP000536624">
    <property type="component" value="Unassembled WGS sequence"/>
</dbReference>
<evidence type="ECO:0000313" key="5">
    <source>
        <dbReference type="Proteomes" id="UP000536624"/>
    </source>
</evidence>
<evidence type="ECO:0000256" key="3">
    <source>
        <dbReference type="SAM" id="SignalP"/>
    </source>
</evidence>
<evidence type="ECO:0008006" key="6">
    <source>
        <dbReference type="Google" id="ProtNLM"/>
    </source>
</evidence>
<feature type="transmembrane region" description="Helical" evidence="2">
    <location>
        <begin position="101"/>
        <end position="118"/>
    </location>
</feature>
<dbReference type="AlphaFoldDB" id="A0A7X5WWY6"/>
<reference evidence="4 5" key="1">
    <citation type="submission" date="2020-02" db="EMBL/GenBank/DDBJ databases">
        <title>Streptomyces malaysiensis DSM14702 (JHCC583434, PFL_A843) Genome sequencing and assembly.</title>
        <authorList>
            <person name="Samborskyy M."/>
        </authorList>
    </citation>
    <scope>NUCLEOTIDE SEQUENCE [LARGE SCALE GENOMIC DNA]</scope>
    <source>
        <strain evidence="4 5">DSM 14702</strain>
    </source>
</reference>
<keyword evidence="2" id="KW-1133">Transmembrane helix</keyword>
<accession>A0A7X5WWY6</accession>
<feature type="signal peptide" evidence="3">
    <location>
        <begin position="1"/>
        <end position="34"/>
    </location>
</feature>
<keyword evidence="2" id="KW-0472">Membrane</keyword>
<evidence type="ECO:0000256" key="2">
    <source>
        <dbReference type="SAM" id="Phobius"/>
    </source>
</evidence>
<dbReference type="RefSeq" id="WP_167499628.1">
    <property type="nucleotide sequence ID" value="NZ_JAALLH010000001.1"/>
</dbReference>